<proteinExistence type="predicted"/>
<evidence type="ECO:0008006" key="3">
    <source>
        <dbReference type="Google" id="ProtNLM"/>
    </source>
</evidence>
<name>A0A150L653_9BACL</name>
<dbReference type="STRING" id="81408.B4119_3501"/>
<protein>
    <recommendedName>
        <fullName evidence="3">Transposase</fullName>
    </recommendedName>
</protein>
<dbReference type="EMBL" id="LQYS01000114">
    <property type="protein sequence ID" value="KYD07750.1"/>
    <property type="molecule type" value="Genomic_DNA"/>
</dbReference>
<sequence>MIYTTNAIERTIKEIRKRLKPMNSLSSLEAAEKVVYLTI</sequence>
<comment type="caution">
    <text evidence="1">The sequence shown here is derived from an EMBL/GenBank/DDBJ whole genome shotgun (WGS) entry which is preliminary data.</text>
</comment>
<organism evidence="1 2">
    <name type="scientific">Saccharococcus caldoxylosilyticus</name>
    <dbReference type="NCBI Taxonomy" id="81408"/>
    <lineage>
        <taxon>Bacteria</taxon>
        <taxon>Bacillati</taxon>
        <taxon>Bacillota</taxon>
        <taxon>Bacilli</taxon>
        <taxon>Bacillales</taxon>
        <taxon>Anoxybacillaceae</taxon>
        <taxon>Saccharococcus</taxon>
    </lineage>
</organism>
<evidence type="ECO:0000313" key="2">
    <source>
        <dbReference type="Proteomes" id="UP000075455"/>
    </source>
</evidence>
<dbReference type="AlphaFoldDB" id="A0A150L653"/>
<evidence type="ECO:0000313" key="1">
    <source>
        <dbReference type="EMBL" id="KYD07750.1"/>
    </source>
</evidence>
<reference evidence="1 2" key="1">
    <citation type="submission" date="2016-01" db="EMBL/GenBank/DDBJ databases">
        <title>Draft Genome Sequences of Seven Thermophilic Sporeformers Isolated from Foods.</title>
        <authorList>
            <person name="Berendsen E.M."/>
            <person name="Wells-Bennik M.H."/>
            <person name="Krawcyk A.O."/>
            <person name="De Jong A."/>
            <person name="Holsappel S."/>
            <person name="Eijlander R.T."/>
            <person name="Kuipers O.P."/>
        </authorList>
    </citation>
    <scope>NUCLEOTIDE SEQUENCE [LARGE SCALE GENOMIC DNA]</scope>
    <source>
        <strain evidence="1 2">B4119</strain>
    </source>
</reference>
<dbReference type="eggNOG" id="COG3328">
    <property type="taxonomic scope" value="Bacteria"/>
</dbReference>
<dbReference type="Proteomes" id="UP000075455">
    <property type="component" value="Unassembled WGS sequence"/>
</dbReference>
<dbReference type="PATRIC" id="fig|81408.3.peg.1049"/>
<gene>
    <name evidence="1" type="ORF">B4119_3501</name>
</gene>
<accession>A0A150L653</accession>